<dbReference type="AlphaFoldDB" id="A0A0F8Z1S0"/>
<protein>
    <submittedName>
        <fullName evidence="1">Uncharacterized protein</fullName>
    </submittedName>
</protein>
<comment type="caution">
    <text evidence="1">The sequence shown here is derived from an EMBL/GenBank/DDBJ whole genome shotgun (WGS) entry which is preliminary data.</text>
</comment>
<sequence>MHNLAGDKNADNYILDELYLADIPTKAEKPEGEVPYTIIGVLNGWTFKRAWNYYVATTVDGLGIPYDVAVELHERPNPIHQEFGNIGMAVRVNGHCSCPHPNEDTYPSIEEIEEEFVSARKVFPDVDFDTTRAFAQSTLRSLNGIRYVRLYHIDSVVGLKEFAKTLRRLEKEAWRNEHGTDT</sequence>
<name>A0A0F8Z1S0_9ZZZZ</name>
<accession>A0A0F8Z1S0</accession>
<evidence type="ECO:0000313" key="1">
    <source>
        <dbReference type="EMBL" id="KKK80000.1"/>
    </source>
</evidence>
<reference evidence="1" key="1">
    <citation type="journal article" date="2015" name="Nature">
        <title>Complex archaea that bridge the gap between prokaryotes and eukaryotes.</title>
        <authorList>
            <person name="Spang A."/>
            <person name="Saw J.H."/>
            <person name="Jorgensen S.L."/>
            <person name="Zaremba-Niedzwiedzka K."/>
            <person name="Martijn J."/>
            <person name="Lind A.E."/>
            <person name="van Eijk R."/>
            <person name="Schleper C."/>
            <person name="Guy L."/>
            <person name="Ettema T.J."/>
        </authorList>
    </citation>
    <scope>NUCLEOTIDE SEQUENCE</scope>
</reference>
<dbReference type="EMBL" id="LAZR01053777">
    <property type="protein sequence ID" value="KKK80000.1"/>
    <property type="molecule type" value="Genomic_DNA"/>
</dbReference>
<organism evidence="1">
    <name type="scientific">marine sediment metagenome</name>
    <dbReference type="NCBI Taxonomy" id="412755"/>
    <lineage>
        <taxon>unclassified sequences</taxon>
        <taxon>metagenomes</taxon>
        <taxon>ecological metagenomes</taxon>
    </lineage>
</organism>
<gene>
    <name evidence="1" type="ORF">LCGC14_2827860</name>
</gene>
<proteinExistence type="predicted"/>